<evidence type="ECO:0000256" key="1">
    <source>
        <dbReference type="ARBA" id="ARBA00004651"/>
    </source>
</evidence>
<dbReference type="Pfam" id="PF10035">
    <property type="entry name" value="DUF2179"/>
    <property type="match status" value="1"/>
</dbReference>
<dbReference type="EMBL" id="JAGMVS010000068">
    <property type="protein sequence ID" value="MCM2437815.1"/>
    <property type="molecule type" value="Genomic_DNA"/>
</dbReference>
<comment type="caution">
    <text evidence="8">The sequence shown here is derived from an EMBL/GenBank/DDBJ whole genome shotgun (WGS) entry which is preliminary data.</text>
</comment>
<reference evidence="8" key="1">
    <citation type="submission" date="2021-04" db="EMBL/GenBank/DDBJ databases">
        <title>Taxonomic assessment of Weissella genus.</title>
        <authorList>
            <person name="Fanelli F."/>
            <person name="Chieffi D."/>
            <person name="Dell'Aquila A."/>
            <person name="Gyu-Sung C."/>
            <person name="Franz C.M.A.P."/>
            <person name="Fusco V."/>
        </authorList>
    </citation>
    <scope>NUCLEOTIDE SEQUENCE</scope>
    <source>
        <strain evidence="8">LMG 25373</strain>
    </source>
</reference>
<feature type="transmembrane region" description="Helical" evidence="6">
    <location>
        <begin position="60"/>
        <end position="82"/>
    </location>
</feature>
<dbReference type="InterPro" id="IPR019264">
    <property type="entry name" value="DUF2179"/>
</dbReference>
<evidence type="ECO:0000259" key="7">
    <source>
        <dbReference type="Pfam" id="PF10035"/>
    </source>
</evidence>
<keyword evidence="3 6" id="KW-0812">Transmembrane</keyword>
<sequence>MHDIQTYFERHQYAGRVGTAFIYGIMVSIALNFFWTPGHIYSSGFTGLAQLFDTLSKGILGFNVPVYVFYFLFNVPLIIAAWRKIGHRFAIFTMIAVFLASLMIRVINTPTALTHDPLIDAIFGGLVNGFATGLALRNGISTGGLDIIGILVRQKTGMRMGVVNMIFNAFIMLAAGVVFGWQYAFYSAIGVFVNARMIDTVYTRQQKMQVMIITDRPKTVVDSIQNHLRRGITIIHGAEGAYKHDKKEVLFTVISQYEQYEVREALNEADPHAFMSIWRIERIMGNFYEPKL</sequence>
<evidence type="ECO:0000313" key="8">
    <source>
        <dbReference type="EMBL" id="MCM2437815.1"/>
    </source>
</evidence>
<evidence type="ECO:0000256" key="2">
    <source>
        <dbReference type="ARBA" id="ARBA00022475"/>
    </source>
</evidence>
<protein>
    <submittedName>
        <fullName evidence="8">YitT family protein</fullName>
    </submittedName>
</protein>
<keyword evidence="9" id="KW-1185">Reference proteome</keyword>
<feature type="transmembrane region" description="Helical" evidence="6">
    <location>
        <begin position="20"/>
        <end position="40"/>
    </location>
</feature>
<keyword evidence="2" id="KW-1003">Cell membrane</keyword>
<evidence type="ECO:0000256" key="4">
    <source>
        <dbReference type="ARBA" id="ARBA00022989"/>
    </source>
</evidence>
<comment type="subcellular location">
    <subcellularLocation>
        <location evidence="1">Cell membrane</location>
        <topology evidence="1">Multi-pass membrane protein</topology>
    </subcellularLocation>
</comment>
<dbReference type="InterPro" id="IPR003740">
    <property type="entry name" value="YitT"/>
</dbReference>
<gene>
    <name evidence="8" type="ORF">KAK10_07830</name>
</gene>
<dbReference type="PIRSF" id="PIRSF006483">
    <property type="entry name" value="Membrane_protein_YitT"/>
    <property type="match status" value="1"/>
</dbReference>
<accession>A0ABT0VMR6</accession>
<name>A0ABT0VMR6_9LACO</name>
<dbReference type="Gene3D" id="3.30.70.120">
    <property type="match status" value="1"/>
</dbReference>
<feature type="transmembrane region" description="Helical" evidence="6">
    <location>
        <begin position="119"/>
        <end position="140"/>
    </location>
</feature>
<dbReference type="InterPro" id="IPR051461">
    <property type="entry name" value="UPF0750_membrane"/>
</dbReference>
<dbReference type="InterPro" id="IPR015867">
    <property type="entry name" value="N-reg_PII/ATP_PRibTrfase_C"/>
</dbReference>
<dbReference type="Proteomes" id="UP001057481">
    <property type="component" value="Unassembled WGS sequence"/>
</dbReference>
<feature type="transmembrane region" description="Helical" evidence="6">
    <location>
        <begin position="89"/>
        <end position="107"/>
    </location>
</feature>
<dbReference type="PANTHER" id="PTHR33545:SF5">
    <property type="entry name" value="UPF0750 MEMBRANE PROTEIN YITT"/>
    <property type="match status" value="1"/>
</dbReference>
<dbReference type="PANTHER" id="PTHR33545">
    <property type="entry name" value="UPF0750 MEMBRANE PROTEIN YITT-RELATED"/>
    <property type="match status" value="1"/>
</dbReference>
<organism evidence="8 9">
    <name type="scientific">Periweissella beninensis</name>
    <dbReference type="NCBI Taxonomy" id="504936"/>
    <lineage>
        <taxon>Bacteria</taxon>
        <taxon>Bacillati</taxon>
        <taxon>Bacillota</taxon>
        <taxon>Bacilli</taxon>
        <taxon>Lactobacillales</taxon>
        <taxon>Lactobacillaceae</taxon>
        <taxon>Periweissella</taxon>
    </lineage>
</organism>
<keyword evidence="5 6" id="KW-0472">Membrane</keyword>
<dbReference type="Pfam" id="PF02588">
    <property type="entry name" value="YitT_membrane"/>
    <property type="match status" value="1"/>
</dbReference>
<feature type="transmembrane region" description="Helical" evidence="6">
    <location>
        <begin position="161"/>
        <end position="179"/>
    </location>
</feature>
<feature type="domain" description="DUF2179" evidence="7">
    <location>
        <begin position="230"/>
        <end position="285"/>
    </location>
</feature>
<evidence type="ECO:0000256" key="6">
    <source>
        <dbReference type="SAM" id="Phobius"/>
    </source>
</evidence>
<dbReference type="RefSeq" id="WP_205143720.1">
    <property type="nucleotide sequence ID" value="NZ_JAFBDN010000009.1"/>
</dbReference>
<keyword evidence="4 6" id="KW-1133">Transmembrane helix</keyword>
<evidence type="ECO:0000313" key="9">
    <source>
        <dbReference type="Proteomes" id="UP001057481"/>
    </source>
</evidence>
<proteinExistence type="predicted"/>
<evidence type="ECO:0000256" key="3">
    <source>
        <dbReference type="ARBA" id="ARBA00022692"/>
    </source>
</evidence>
<dbReference type="CDD" id="cd16380">
    <property type="entry name" value="YitT_C"/>
    <property type="match status" value="1"/>
</dbReference>
<evidence type="ECO:0000256" key="5">
    <source>
        <dbReference type="ARBA" id="ARBA00023136"/>
    </source>
</evidence>